<evidence type="ECO:0000313" key="10">
    <source>
        <dbReference type="EMBL" id="KAK4584898.1"/>
    </source>
</evidence>
<evidence type="ECO:0000256" key="2">
    <source>
        <dbReference type="ARBA" id="ARBA00005748"/>
    </source>
</evidence>
<keyword evidence="3 8" id="KW-0812">Transmembrane</keyword>
<gene>
    <name evidence="10" type="ORF">RGQ29_022533</name>
</gene>
<dbReference type="Pfam" id="PF10225">
    <property type="entry name" value="NEMP"/>
    <property type="match status" value="1"/>
</dbReference>
<evidence type="ECO:0000256" key="7">
    <source>
        <dbReference type="ARBA" id="ARBA00023242"/>
    </source>
</evidence>
<evidence type="ECO:0000256" key="9">
    <source>
        <dbReference type="SAM" id="SignalP"/>
    </source>
</evidence>
<feature type="transmembrane region" description="Helical" evidence="8">
    <location>
        <begin position="188"/>
        <end position="211"/>
    </location>
</feature>
<feature type="chain" id="PRO_5042855198" evidence="9">
    <location>
        <begin position="32"/>
        <end position="494"/>
    </location>
</feature>
<evidence type="ECO:0000256" key="6">
    <source>
        <dbReference type="ARBA" id="ARBA00023136"/>
    </source>
</evidence>
<feature type="transmembrane region" description="Helical" evidence="8">
    <location>
        <begin position="163"/>
        <end position="181"/>
    </location>
</feature>
<dbReference type="GO" id="GO:0005637">
    <property type="term" value="C:nuclear inner membrane"/>
    <property type="evidence" value="ECO:0007669"/>
    <property type="project" value="UniProtKB-SubCell"/>
</dbReference>
<keyword evidence="11" id="KW-1185">Reference proteome</keyword>
<dbReference type="Proteomes" id="UP001324115">
    <property type="component" value="Unassembled WGS sequence"/>
</dbReference>
<feature type="transmembrane region" description="Helical" evidence="8">
    <location>
        <begin position="263"/>
        <end position="283"/>
    </location>
</feature>
<accession>A0AAN7F332</accession>
<evidence type="ECO:0000256" key="1">
    <source>
        <dbReference type="ARBA" id="ARBA00004575"/>
    </source>
</evidence>
<organism evidence="10 11">
    <name type="scientific">Quercus rubra</name>
    <name type="common">Northern red oak</name>
    <name type="synonym">Quercus borealis</name>
    <dbReference type="NCBI Taxonomy" id="3512"/>
    <lineage>
        <taxon>Eukaryota</taxon>
        <taxon>Viridiplantae</taxon>
        <taxon>Streptophyta</taxon>
        <taxon>Embryophyta</taxon>
        <taxon>Tracheophyta</taxon>
        <taxon>Spermatophyta</taxon>
        <taxon>Magnoliopsida</taxon>
        <taxon>eudicotyledons</taxon>
        <taxon>Gunneridae</taxon>
        <taxon>Pentapetalae</taxon>
        <taxon>rosids</taxon>
        <taxon>fabids</taxon>
        <taxon>Fagales</taxon>
        <taxon>Fagaceae</taxon>
        <taxon>Quercus</taxon>
    </lineage>
</organism>
<evidence type="ECO:0000256" key="8">
    <source>
        <dbReference type="SAM" id="Phobius"/>
    </source>
</evidence>
<keyword evidence="4 9" id="KW-0732">Signal</keyword>
<dbReference type="PANTHER" id="PTHR31587:SF4">
    <property type="entry name" value="TRANSMEMBRANE PROTEIN (DUF2215)"/>
    <property type="match status" value="1"/>
</dbReference>
<dbReference type="InterPro" id="IPR019358">
    <property type="entry name" value="NEMP_fam"/>
</dbReference>
<name>A0AAN7F332_QUERU</name>
<evidence type="ECO:0000256" key="5">
    <source>
        <dbReference type="ARBA" id="ARBA00022989"/>
    </source>
</evidence>
<comment type="similarity">
    <text evidence="2">Belongs to the NEMP family.</text>
</comment>
<evidence type="ECO:0000313" key="11">
    <source>
        <dbReference type="Proteomes" id="UP001324115"/>
    </source>
</evidence>
<dbReference type="PANTHER" id="PTHR31587">
    <property type="entry name" value="TRANSMEMBRANE PROTEIN (DUF2215)"/>
    <property type="match status" value="1"/>
</dbReference>
<dbReference type="EMBL" id="JAXUIC010000006">
    <property type="protein sequence ID" value="KAK4584898.1"/>
    <property type="molecule type" value="Genomic_DNA"/>
</dbReference>
<feature type="signal peptide" evidence="9">
    <location>
        <begin position="1"/>
        <end position="31"/>
    </location>
</feature>
<evidence type="ECO:0000256" key="4">
    <source>
        <dbReference type="ARBA" id="ARBA00022729"/>
    </source>
</evidence>
<evidence type="ECO:0000256" key="3">
    <source>
        <dbReference type="ARBA" id="ARBA00022692"/>
    </source>
</evidence>
<keyword evidence="6 8" id="KW-0472">Membrane</keyword>
<proteinExistence type="inferred from homology"/>
<keyword evidence="5 8" id="KW-1133">Transmembrane helix</keyword>
<protein>
    <submittedName>
        <fullName evidence="10">Uncharacterized protein</fullName>
    </submittedName>
</protein>
<feature type="transmembrane region" description="Helical" evidence="8">
    <location>
        <begin position="223"/>
        <end position="242"/>
    </location>
</feature>
<feature type="transmembrane region" description="Helical" evidence="8">
    <location>
        <begin position="322"/>
        <end position="342"/>
    </location>
</feature>
<dbReference type="AlphaFoldDB" id="A0AAN7F332"/>
<sequence>MMGSAKPVRISARFACLIFLAISAWASIASATEPSLVVGESTRLQLSHGLQVNTSTGSKPGTSVVCERVHIRGLPRLKNLGKIAHVVKVNVSQRDPSIRTSKTEVCFHRNVSLGAGMCPQGQWEKVVKGSWVRSMSPFDHRILDIRTAGSSLEPFEVSIEEEFFLYRIICLILGIVLMGLASPLSKSFVFYYGGAMSIGVILVILIILFQGMKLLPTGRRNSLAIFMYSSVVGLGSFFLRYLPGLLRTILTEIGISEDMYNPLAIFLLAFLVLTGAWMGFWAVRKLVLTEDGSIDISTSNFVAWSIRILAAVMILQSSADPLLAAEALISGIMISSSLWRIFRFIRRLYKNAVKSPKKNRRRSRVPDLSAFEDSHDKYTYKVQSDEDPIFLAPRTKNFTLASCKSAERGFSRTSPCQQSDSELYPSTFHTTPEKKVFSKAEWKNFTRHSTEKAMEELVSSPDFSKWLIGNAERITVDSNTSRADKRRIEQVGID</sequence>
<keyword evidence="7" id="KW-0539">Nucleus</keyword>
<comment type="subcellular location">
    <subcellularLocation>
        <location evidence="1">Nucleus inner membrane</location>
        <topology evidence="1">Multi-pass membrane protein</topology>
        <orientation evidence="1">Nucleoplasmic side</orientation>
    </subcellularLocation>
</comment>
<reference evidence="10 11" key="1">
    <citation type="journal article" date="2023" name="G3 (Bethesda)">
        <title>A haplotype-resolved chromosome-scale genome for Quercus rubra L. provides insights into the genetics of adaptive traits for red oak species.</title>
        <authorList>
            <person name="Kapoor B."/>
            <person name="Jenkins J."/>
            <person name="Schmutz J."/>
            <person name="Zhebentyayeva T."/>
            <person name="Kuelheim C."/>
            <person name="Coggeshall M."/>
            <person name="Heim C."/>
            <person name="Lasky J.R."/>
            <person name="Leites L."/>
            <person name="Islam-Faridi N."/>
            <person name="Romero-Severson J."/>
            <person name="DeLeo V.L."/>
            <person name="Lucas S.M."/>
            <person name="Lazic D."/>
            <person name="Gailing O."/>
            <person name="Carlson J."/>
            <person name="Staton M."/>
        </authorList>
    </citation>
    <scope>NUCLEOTIDE SEQUENCE [LARGE SCALE GENOMIC DNA]</scope>
    <source>
        <strain evidence="10">Pseudo-F2</strain>
    </source>
</reference>
<comment type="caution">
    <text evidence="10">The sequence shown here is derived from an EMBL/GenBank/DDBJ whole genome shotgun (WGS) entry which is preliminary data.</text>
</comment>